<organism evidence="2 3">
    <name type="scientific">Arcanobacterium canis</name>
    <dbReference type="NCBI Taxonomy" id="999183"/>
    <lineage>
        <taxon>Bacteria</taxon>
        <taxon>Bacillati</taxon>
        <taxon>Actinomycetota</taxon>
        <taxon>Actinomycetes</taxon>
        <taxon>Actinomycetales</taxon>
        <taxon>Actinomycetaceae</taxon>
        <taxon>Arcanobacterium</taxon>
    </lineage>
</organism>
<reference evidence="2 3" key="1">
    <citation type="submission" date="2023-03" db="EMBL/GenBank/DDBJ databases">
        <title>Complete genome of Arcanobacterium canis strain DSM 25104 isolated in 2010 from a canine otitis externa in Germany.</title>
        <authorList>
            <person name="Borowiak M."/>
            <person name="Kreitlow A."/>
            <person name="Malorny B."/>
            <person name="Laemmler C."/>
            <person name="Prenger-Berninghoff E."/>
            <person name="Ploetz M."/>
            <person name="Abdulmawjood A."/>
        </authorList>
    </citation>
    <scope>NUCLEOTIDE SEQUENCE [LARGE SCALE GENOMIC DNA]</scope>
    <source>
        <strain evidence="2 3">DSM 25104</strain>
    </source>
</reference>
<evidence type="ECO:0000313" key="3">
    <source>
        <dbReference type="Proteomes" id="UP001215216"/>
    </source>
</evidence>
<accession>A0ABY8FW35</accession>
<name>A0ABY8FW35_9ACTO</name>
<dbReference type="EMBL" id="CP121208">
    <property type="protein sequence ID" value="WFM82731.1"/>
    <property type="molecule type" value="Genomic_DNA"/>
</dbReference>
<keyword evidence="1" id="KW-1133">Transmembrane helix</keyword>
<feature type="transmembrane region" description="Helical" evidence="1">
    <location>
        <begin position="20"/>
        <end position="40"/>
    </location>
</feature>
<dbReference type="RefSeq" id="WP_278012157.1">
    <property type="nucleotide sequence ID" value="NZ_CP121208.1"/>
</dbReference>
<evidence type="ECO:0000256" key="1">
    <source>
        <dbReference type="SAM" id="Phobius"/>
    </source>
</evidence>
<feature type="transmembrane region" description="Helical" evidence="1">
    <location>
        <begin position="52"/>
        <end position="73"/>
    </location>
</feature>
<protein>
    <submittedName>
        <fullName evidence="2">Uncharacterized protein</fullName>
    </submittedName>
</protein>
<dbReference type="Proteomes" id="UP001215216">
    <property type="component" value="Chromosome"/>
</dbReference>
<proteinExistence type="predicted"/>
<feature type="transmembrane region" description="Helical" evidence="1">
    <location>
        <begin position="116"/>
        <end position="134"/>
    </location>
</feature>
<sequence>MSKGTRTRTLMDNRTRSWGWPIALMGVLALGSIIFTWRAILAGSHQFVHGDVFGATTTFVAALAWVFGTAGLIHNGRKMRRVAWACWILNAVGTVWGIAMPHLFCAVSPWQMAGRTYYFLPAIGTVCTLLWLVWSDPARVAARGH</sequence>
<keyword evidence="1" id="KW-0472">Membrane</keyword>
<feature type="transmembrane region" description="Helical" evidence="1">
    <location>
        <begin position="82"/>
        <end position="104"/>
    </location>
</feature>
<keyword evidence="1" id="KW-0812">Transmembrane</keyword>
<evidence type="ECO:0000313" key="2">
    <source>
        <dbReference type="EMBL" id="WFM82731.1"/>
    </source>
</evidence>
<keyword evidence="3" id="KW-1185">Reference proteome</keyword>
<gene>
    <name evidence="2" type="ORF">P7079_04805</name>
</gene>